<evidence type="ECO:0000313" key="2">
    <source>
        <dbReference type="EMBL" id="KDR66222.1"/>
    </source>
</evidence>
<accession>A0A067S8G8</accession>
<keyword evidence="3" id="KW-1185">Reference proteome</keyword>
<feature type="region of interest" description="Disordered" evidence="1">
    <location>
        <begin position="1"/>
        <end position="34"/>
    </location>
</feature>
<sequence length="76" mass="8360">MDEAQGSQDVVSQSNGEDDGLPLAEASNFEDLNPLDQDMHNRLVEYDGSDVDADEDVVWGGITFSRVTDLCEHEES</sequence>
<dbReference type="Proteomes" id="UP000027222">
    <property type="component" value="Unassembled WGS sequence"/>
</dbReference>
<gene>
    <name evidence="2" type="ORF">GALMADRAFT_232703</name>
</gene>
<feature type="compositionally biased region" description="Polar residues" evidence="1">
    <location>
        <begin position="1"/>
        <end position="15"/>
    </location>
</feature>
<organism evidence="2 3">
    <name type="scientific">Galerina marginata (strain CBS 339.88)</name>
    <dbReference type="NCBI Taxonomy" id="685588"/>
    <lineage>
        <taxon>Eukaryota</taxon>
        <taxon>Fungi</taxon>
        <taxon>Dikarya</taxon>
        <taxon>Basidiomycota</taxon>
        <taxon>Agaricomycotina</taxon>
        <taxon>Agaricomycetes</taxon>
        <taxon>Agaricomycetidae</taxon>
        <taxon>Agaricales</taxon>
        <taxon>Agaricineae</taxon>
        <taxon>Strophariaceae</taxon>
        <taxon>Galerina</taxon>
    </lineage>
</organism>
<dbReference type="EMBL" id="KL142426">
    <property type="protein sequence ID" value="KDR66222.1"/>
    <property type="molecule type" value="Genomic_DNA"/>
</dbReference>
<proteinExistence type="predicted"/>
<dbReference type="HOGENOM" id="CLU_2654674_0_0_1"/>
<evidence type="ECO:0000256" key="1">
    <source>
        <dbReference type="SAM" id="MobiDB-lite"/>
    </source>
</evidence>
<evidence type="ECO:0000313" key="3">
    <source>
        <dbReference type="Proteomes" id="UP000027222"/>
    </source>
</evidence>
<reference evidence="3" key="1">
    <citation type="journal article" date="2014" name="Proc. Natl. Acad. Sci. U.S.A.">
        <title>Extensive sampling of basidiomycete genomes demonstrates inadequacy of the white-rot/brown-rot paradigm for wood decay fungi.</title>
        <authorList>
            <person name="Riley R."/>
            <person name="Salamov A.A."/>
            <person name="Brown D.W."/>
            <person name="Nagy L.G."/>
            <person name="Floudas D."/>
            <person name="Held B.W."/>
            <person name="Levasseur A."/>
            <person name="Lombard V."/>
            <person name="Morin E."/>
            <person name="Otillar R."/>
            <person name="Lindquist E.A."/>
            <person name="Sun H."/>
            <person name="LaButti K.M."/>
            <person name="Schmutz J."/>
            <person name="Jabbour D."/>
            <person name="Luo H."/>
            <person name="Baker S.E."/>
            <person name="Pisabarro A.G."/>
            <person name="Walton J.D."/>
            <person name="Blanchette R.A."/>
            <person name="Henrissat B."/>
            <person name="Martin F."/>
            <person name="Cullen D."/>
            <person name="Hibbett D.S."/>
            <person name="Grigoriev I.V."/>
        </authorList>
    </citation>
    <scope>NUCLEOTIDE SEQUENCE [LARGE SCALE GENOMIC DNA]</scope>
    <source>
        <strain evidence="3">CBS 339.88</strain>
    </source>
</reference>
<protein>
    <submittedName>
        <fullName evidence="2">Uncharacterized protein</fullName>
    </submittedName>
</protein>
<name>A0A067S8G8_GALM3</name>
<dbReference type="AlphaFoldDB" id="A0A067S8G8"/>